<evidence type="ECO:0000313" key="3">
    <source>
        <dbReference type="Proteomes" id="UP000289323"/>
    </source>
</evidence>
<evidence type="ECO:0000256" key="1">
    <source>
        <dbReference type="SAM" id="MobiDB-lite"/>
    </source>
</evidence>
<feature type="region of interest" description="Disordered" evidence="1">
    <location>
        <begin position="1"/>
        <end position="71"/>
    </location>
</feature>
<accession>A0A3S4BL32</accession>
<dbReference type="EMBL" id="OUUZ01000009">
    <property type="protein sequence ID" value="SPQ23005.1"/>
    <property type="molecule type" value="Genomic_DNA"/>
</dbReference>
<organism evidence="2 3">
    <name type="scientific">Thermothielavioides terrestris</name>
    <dbReference type="NCBI Taxonomy" id="2587410"/>
    <lineage>
        <taxon>Eukaryota</taxon>
        <taxon>Fungi</taxon>
        <taxon>Dikarya</taxon>
        <taxon>Ascomycota</taxon>
        <taxon>Pezizomycotina</taxon>
        <taxon>Sordariomycetes</taxon>
        <taxon>Sordariomycetidae</taxon>
        <taxon>Sordariales</taxon>
        <taxon>Chaetomiaceae</taxon>
        <taxon>Thermothielavioides</taxon>
    </lineage>
</organism>
<proteinExistence type="predicted"/>
<sequence>MERVTKTDLEPHQEDRKETLDAAWPTGKEQRQTMTGGLDPNLAEASHSGESNGQEDKGNAWKKQRSGVLET</sequence>
<name>A0A3S4BL32_9PEZI</name>
<dbReference type="AlphaFoldDB" id="A0A3S4BL32"/>
<dbReference type="Proteomes" id="UP000289323">
    <property type="component" value="Unassembled WGS sequence"/>
</dbReference>
<gene>
    <name evidence="2" type="ORF">TT172_LOCUS5424</name>
</gene>
<reference evidence="2 3" key="1">
    <citation type="submission" date="2018-04" db="EMBL/GenBank/DDBJ databases">
        <authorList>
            <person name="Huttner S."/>
            <person name="Dainat J."/>
        </authorList>
    </citation>
    <scope>NUCLEOTIDE SEQUENCE [LARGE SCALE GENOMIC DNA]</scope>
</reference>
<protein>
    <submittedName>
        <fullName evidence="2">B069f261-c40f-44e6-a467-daec6c46a9a4</fullName>
    </submittedName>
</protein>
<evidence type="ECO:0000313" key="2">
    <source>
        <dbReference type="EMBL" id="SPQ23005.1"/>
    </source>
</evidence>
<feature type="compositionally biased region" description="Basic and acidic residues" evidence="1">
    <location>
        <begin position="1"/>
        <end position="20"/>
    </location>
</feature>